<protein>
    <recommendedName>
        <fullName evidence="3">Phytanoyl-CoA dioxygenase</fullName>
    </recommendedName>
</protein>
<dbReference type="OrthoDB" id="9814777at2"/>
<proteinExistence type="predicted"/>
<evidence type="ECO:0008006" key="3">
    <source>
        <dbReference type="Google" id="ProtNLM"/>
    </source>
</evidence>
<dbReference type="AlphaFoldDB" id="A0A271IZ46"/>
<keyword evidence="2" id="KW-1185">Reference proteome</keyword>
<dbReference type="RefSeq" id="WP_095510150.1">
    <property type="nucleotide sequence ID" value="NZ_MQWD01000001.1"/>
</dbReference>
<evidence type="ECO:0000313" key="1">
    <source>
        <dbReference type="EMBL" id="PAP76493.1"/>
    </source>
</evidence>
<accession>A0A271IZ46</accession>
<evidence type="ECO:0000313" key="2">
    <source>
        <dbReference type="Proteomes" id="UP000216339"/>
    </source>
</evidence>
<comment type="caution">
    <text evidence="1">The sequence shown here is derived from an EMBL/GenBank/DDBJ whole genome shotgun (WGS) entry which is preliminary data.</text>
</comment>
<reference evidence="1 2" key="1">
    <citation type="submission" date="2016-11" db="EMBL/GenBank/DDBJ databases">
        <title>Study of marine rhodopsin-containing bacteria.</title>
        <authorList>
            <person name="Yoshizawa S."/>
            <person name="Kumagai Y."/>
            <person name="Kogure K."/>
        </authorList>
    </citation>
    <scope>NUCLEOTIDE SEQUENCE [LARGE SCALE GENOMIC DNA]</scope>
    <source>
        <strain evidence="1 2">SAORIC-28</strain>
    </source>
</reference>
<organism evidence="1 2">
    <name type="scientific">Rubrivirga marina</name>
    <dbReference type="NCBI Taxonomy" id="1196024"/>
    <lineage>
        <taxon>Bacteria</taxon>
        <taxon>Pseudomonadati</taxon>
        <taxon>Rhodothermota</taxon>
        <taxon>Rhodothermia</taxon>
        <taxon>Rhodothermales</taxon>
        <taxon>Rubricoccaceae</taxon>
        <taxon>Rubrivirga</taxon>
    </lineage>
</organism>
<dbReference type="SUPFAM" id="SSF51197">
    <property type="entry name" value="Clavaminate synthase-like"/>
    <property type="match status" value="1"/>
</dbReference>
<name>A0A271IZ46_9BACT</name>
<gene>
    <name evidence="1" type="ORF">BSZ37_08590</name>
</gene>
<dbReference type="Gene3D" id="2.60.120.620">
    <property type="entry name" value="q2cbj1_9rhob like domain"/>
    <property type="match status" value="1"/>
</dbReference>
<dbReference type="EMBL" id="MQWD01000001">
    <property type="protein sequence ID" value="PAP76493.1"/>
    <property type="molecule type" value="Genomic_DNA"/>
</dbReference>
<sequence length="332" mass="37235">MFVQSHQTPASEPEGRGVDLWMRRQVSEKLLGRGGIIGRRYIGGTDADRERYARWVERWDAPDLARRTEIARALQGGPSDLVDRSKGFATFEPGRFAHTTEVVEAARAFLRDADPVRAKVAPAKPQLYTRLLPREEVTLDSPFLRFALQPAVLEAIAAYMGAVPILHDVDLWYSVSPNTDSFTNSQLYHCDWEGLTQVRLLVYVNEVKPTDGPFVVVEAERSKEVRERVGYTFFRDGADQYGRVPDEEVYAVVDEGQTHQLDGPEGTVVVVDTARCLHYGSRVERDASRTLFACQFLAPTSFVRPLRPDLRATYRSLATPALPELEALVLGA</sequence>
<dbReference type="Proteomes" id="UP000216339">
    <property type="component" value="Unassembled WGS sequence"/>
</dbReference>